<comment type="caution">
    <text evidence="3">The sequence shown here is derived from an EMBL/GenBank/DDBJ whole genome shotgun (WGS) entry which is preliminary data.</text>
</comment>
<keyword evidence="4" id="KW-1185">Reference proteome</keyword>
<dbReference type="Proteomes" id="UP001595607">
    <property type="component" value="Unassembled WGS sequence"/>
</dbReference>
<accession>A0ABV7MDG7</accession>
<sequence length="78" mass="8313">MADETTSPEVKHDPRGLGINDAREGLPTGEMHEQSPEEKKAQDRRNIAIALAVVAFAALVFATTILRLAENLNSAGAS</sequence>
<dbReference type="EMBL" id="JBHRVA010000003">
    <property type="protein sequence ID" value="MFC3303496.1"/>
    <property type="molecule type" value="Genomic_DNA"/>
</dbReference>
<evidence type="ECO:0000256" key="2">
    <source>
        <dbReference type="SAM" id="Phobius"/>
    </source>
</evidence>
<feature type="transmembrane region" description="Helical" evidence="2">
    <location>
        <begin position="47"/>
        <end position="69"/>
    </location>
</feature>
<keyword evidence="2" id="KW-0472">Membrane</keyword>
<organism evidence="3 4">
    <name type="scientific">Parvularcula lutaonensis</name>
    <dbReference type="NCBI Taxonomy" id="491923"/>
    <lineage>
        <taxon>Bacteria</taxon>
        <taxon>Pseudomonadati</taxon>
        <taxon>Pseudomonadota</taxon>
        <taxon>Alphaproteobacteria</taxon>
        <taxon>Parvularculales</taxon>
        <taxon>Parvularculaceae</taxon>
        <taxon>Parvularcula</taxon>
    </lineage>
</organism>
<keyword evidence="2" id="KW-0812">Transmembrane</keyword>
<evidence type="ECO:0000313" key="4">
    <source>
        <dbReference type="Proteomes" id="UP001595607"/>
    </source>
</evidence>
<evidence type="ECO:0000256" key="1">
    <source>
        <dbReference type="SAM" id="MobiDB-lite"/>
    </source>
</evidence>
<feature type="compositionally biased region" description="Basic and acidic residues" evidence="1">
    <location>
        <begin position="30"/>
        <end position="42"/>
    </location>
</feature>
<protein>
    <submittedName>
        <fullName evidence="3">Protoheme IX farnesyltransferase</fullName>
    </submittedName>
</protein>
<keyword evidence="2" id="KW-1133">Transmembrane helix</keyword>
<gene>
    <name evidence="3" type="ORF">ACFONP_12230</name>
</gene>
<reference evidence="4" key="1">
    <citation type="journal article" date="2019" name="Int. J. Syst. Evol. Microbiol.">
        <title>The Global Catalogue of Microorganisms (GCM) 10K type strain sequencing project: providing services to taxonomists for standard genome sequencing and annotation.</title>
        <authorList>
            <consortium name="The Broad Institute Genomics Platform"/>
            <consortium name="The Broad Institute Genome Sequencing Center for Infectious Disease"/>
            <person name="Wu L."/>
            <person name="Ma J."/>
        </authorList>
    </citation>
    <scope>NUCLEOTIDE SEQUENCE [LARGE SCALE GENOMIC DNA]</scope>
    <source>
        <strain evidence="4">KCTC 22245</strain>
    </source>
</reference>
<proteinExistence type="predicted"/>
<dbReference type="RefSeq" id="WP_189577042.1">
    <property type="nucleotide sequence ID" value="NZ_BMXU01000002.1"/>
</dbReference>
<feature type="region of interest" description="Disordered" evidence="1">
    <location>
        <begin position="1"/>
        <end position="42"/>
    </location>
</feature>
<evidence type="ECO:0000313" key="3">
    <source>
        <dbReference type="EMBL" id="MFC3303496.1"/>
    </source>
</evidence>
<name>A0ABV7MDG7_9PROT</name>